<evidence type="ECO:0000313" key="2">
    <source>
        <dbReference type="Proteomes" id="UP000439123"/>
    </source>
</evidence>
<accession>A0A653LB44</accession>
<dbReference type="AlphaFoldDB" id="A0A653LB44"/>
<reference evidence="1 2" key="1">
    <citation type="submission" date="2019-10" db="EMBL/GenBank/DDBJ databases">
        <authorList>
            <person name="Karimi E."/>
        </authorList>
    </citation>
    <scope>NUCLEOTIDE SEQUENCE [LARGE SCALE GENOMIC DNA]</scope>
    <source>
        <strain evidence="1">Aeromonas sp. 8C</strain>
    </source>
</reference>
<gene>
    <name evidence="1" type="ORF">AERO8C_50469</name>
</gene>
<dbReference type="Proteomes" id="UP000439123">
    <property type="component" value="Unassembled WGS sequence"/>
</dbReference>
<organism evidence="1 2">
    <name type="scientific">Aeromonas veronii</name>
    <dbReference type="NCBI Taxonomy" id="654"/>
    <lineage>
        <taxon>Bacteria</taxon>
        <taxon>Pseudomonadati</taxon>
        <taxon>Pseudomonadota</taxon>
        <taxon>Gammaproteobacteria</taxon>
        <taxon>Aeromonadales</taxon>
        <taxon>Aeromonadaceae</taxon>
        <taxon>Aeromonas</taxon>
    </lineage>
</organism>
<dbReference type="EMBL" id="CABWLC010000018">
    <property type="protein sequence ID" value="VXA87994.1"/>
    <property type="molecule type" value="Genomic_DNA"/>
</dbReference>
<sequence length="23" mass="2507">MKPANVARPYLPQMPIRLAGAVL</sequence>
<evidence type="ECO:0000313" key="1">
    <source>
        <dbReference type="EMBL" id="VXA87994.1"/>
    </source>
</evidence>
<protein>
    <submittedName>
        <fullName evidence="1">Uncharacterized protein</fullName>
    </submittedName>
</protein>
<name>A0A653LB44_AERVE</name>
<proteinExistence type="predicted"/>